<sequence>MTRARTLLGTLLIVALVATAVGCVLWRRGAVAHGQDAQHLRFGRAGTVVYVDRDDGRVRQVTRTGREVGAGPACHRAAVAASTLICVRALSGPMSSQVRVHTGRKDEPEVTLSVWGDPSRARVSPSGNLVAWTVFRSGDSYAKTGTFSTTAGIYDLRDGTHHGSLEDFRPFVDGKPYTAEDVNHWGVTFARDDRTFYATMGSRGRTWLMRGDLRERTLTAVREGVECPSLAPDGHRVAYKKRLGEGRWRLHVLDLRRGTDTALAESATVDDQPSWLDDRTVAYAKRADGAPTVFAVPADGSGSPRRMFRGVSPTVTTG</sequence>
<name>A0A0W7X1Z8_9ACTN</name>
<dbReference type="Proteomes" id="UP000054804">
    <property type="component" value="Unassembled WGS sequence"/>
</dbReference>
<evidence type="ECO:0008006" key="3">
    <source>
        <dbReference type="Google" id="ProtNLM"/>
    </source>
</evidence>
<proteinExistence type="predicted"/>
<gene>
    <name evidence="1" type="ORF">AT728_22855</name>
</gene>
<organism evidence="1 2">
    <name type="scientific">Streptomyces silvensis</name>
    <dbReference type="NCBI Taxonomy" id="1765722"/>
    <lineage>
        <taxon>Bacteria</taxon>
        <taxon>Bacillati</taxon>
        <taxon>Actinomycetota</taxon>
        <taxon>Actinomycetes</taxon>
        <taxon>Kitasatosporales</taxon>
        <taxon>Streptomycetaceae</taxon>
        <taxon>Streptomyces</taxon>
    </lineage>
</organism>
<dbReference type="SUPFAM" id="SSF69304">
    <property type="entry name" value="Tricorn protease N-terminal domain"/>
    <property type="match status" value="1"/>
</dbReference>
<dbReference type="STRING" id="1765722.AT728_22855"/>
<dbReference type="RefSeq" id="WP_058849037.1">
    <property type="nucleotide sequence ID" value="NZ_LOCL01000036.1"/>
</dbReference>
<dbReference type="InterPro" id="IPR011042">
    <property type="entry name" value="6-blade_b-propeller_TolB-like"/>
</dbReference>
<evidence type="ECO:0000313" key="2">
    <source>
        <dbReference type="Proteomes" id="UP000054804"/>
    </source>
</evidence>
<evidence type="ECO:0000313" key="1">
    <source>
        <dbReference type="EMBL" id="KUF16767.1"/>
    </source>
</evidence>
<reference evidence="1 2" key="1">
    <citation type="submission" date="2015-12" db="EMBL/GenBank/DDBJ databases">
        <title>Draft genome sequence of Streptomyces silvensis ATCC 53525, a producer of novel hormone antagonists.</title>
        <authorList>
            <person name="Johnston C.W."/>
            <person name="Li Y."/>
            <person name="Magarvey N.A."/>
        </authorList>
    </citation>
    <scope>NUCLEOTIDE SEQUENCE [LARGE SCALE GENOMIC DNA]</scope>
    <source>
        <strain evidence="1 2">ATCC 53525</strain>
    </source>
</reference>
<protein>
    <recommendedName>
        <fullName evidence="3">TolB-like translocation protein</fullName>
    </recommendedName>
</protein>
<accession>A0A0W7X1Z8</accession>
<dbReference type="Gene3D" id="2.120.10.30">
    <property type="entry name" value="TolB, C-terminal domain"/>
    <property type="match status" value="1"/>
</dbReference>
<keyword evidence="2" id="KW-1185">Reference proteome</keyword>
<dbReference type="EMBL" id="LOCL01000036">
    <property type="protein sequence ID" value="KUF16767.1"/>
    <property type="molecule type" value="Genomic_DNA"/>
</dbReference>
<dbReference type="OrthoDB" id="9808778at2"/>
<dbReference type="PROSITE" id="PS51257">
    <property type="entry name" value="PROKAR_LIPOPROTEIN"/>
    <property type="match status" value="1"/>
</dbReference>
<dbReference type="AlphaFoldDB" id="A0A0W7X1Z8"/>
<comment type="caution">
    <text evidence="1">The sequence shown here is derived from an EMBL/GenBank/DDBJ whole genome shotgun (WGS) entry which is preliminary data.</text>
</comment>